<accession>A0A9N9NA81</accession>
<proteinExistence type="predicted"/>
<protein>
    <submittedName>
        <fullName evidence="1">16697_t:CDS:1</fullName>
    </submittedName>
</protein>
<dbReference type="Gene3D" id="3.90.550.10">
    <property type="entry name" value="Spore Coat Polysaccharide Biosynthesis Protein SpsA, Chain A"/>
    <property type="match status" value="1"/>
</dbReference>
<dbReference type="EMBL" id="CAJVPZ010023271">
    <property type="protein sequence ID" value="CAG8714864.1"/>
    <property type="molecule type" value="Genomic_DNA"/>
</dbReference>
<keyword evidence="2" id="KW-1185">Reference proteome</keyword>
<name>A0A9N9NA81_9GLOM</name>
<dbReference type="SUPFAM" id="SSF53448">
    <property type="entry name" value="Nucleotide-diphospho-sugar transferases"/>
    <property type="match status" value="1"/>
</dbReference>
<reference evidence="1" key="1">
    <citation type="submission" date="2021-06" db="EMBL/GenBank/DDBJ databases">
        <authorList>
            <person name="Kallberg Y."/>
            <person name="Tangrot J."/>
            <person name="Rosling A."/>
        </authorList>
    </citation>
    <scope>NUCLEOTIDE SEQUENCE</scope>
    <source>
        <strain evidence="1">IN212</strain>
    </source>
</reference>
<feature type="non-terminal residue" evidence="1">
    <location>
        <position position="1"/>
    </location>
</feature>
<comment type="caution">
    <text evidence="1">The sequence shown here is derived from an EMBL/GenBank/DDBJ whole genome shotgun (WGS) entry which is preliminary data.</text>
</comment>
<sequence length="457" mass="52057">VIDGDQQANSLQPIYCKLSKRAENVYTHIIVTGKGRGISGAKLIRLNTLFPNCDVSVYDLGISVNENILPLVFQGVSRVLDQLRPDVLIYIKDPENEAMRGVNAAFVAASRTNSITKIAVPIEHTKHLMWITDLSIEALKSWNTPNIQIQVITQNRPKSLERLMQSLNSSIYFGDDVYLTINVDRKADPVTIKFCQTFKWPFGYKSVRHRIVQGGLIAAVVESYYPTTNDEYAVMLEDDIEISPFFYIMFGVSLYDTKLNENHATGRRPFNPAQVLKDTKYPDQSPYLSQNPCSWGALFFPEIWREFHTYQNARLGSHKRNKIVVPNNSISFSTNHAEKGVHFRLSGEKKRLWLLPLMKEDILLEGLPDGHLPSYNDLPVMDLFGRVVSTEEIIRRGRKFHLKISKCPPNDGELTYDPQDILCENQDSIIEKNEPITEKKSSAEELIIKENAENNLI</sequence>
<evidence type="ECO:0000313" key="1">
    <source>
        <dbReference type="EMBL" id="CAG8714864.1"/>
    </source>
</evidence>
<evidence type="ECO:0000313" key="2">
    <source>
        <dbReference type="Proteomes" id="UP000789396"/>
    </source>
</evidence>
<dbReference type="OrthoDB" id="2020070at2759"/>
<gene>
    <name evidence="1" type="ORF">RFULGI_LOCUS11085</name>
</gene>
<organism evidence="1 2">
    <name type="scientific">Racocetra fulgida</name>
    <dbReference type="NCBI Taxonomy" id="60492"/>
    <lineage>
        <taxon>Eukaryota</taxon>
        <taxon>Fungi</taxon>
        <taxon>Fungi incertae sedis</taxon>
        <taxon>Mucoromycota</taxon>
        <taxon>Glomeromycotina</taxon>
        <taxon>Glomeromycetes</taxon>
        <taxon>Diversisporales</taxon>
        <taxon>Gigasporaceae</taxon>
        <taxon>Racocetra</taxon>
    </lineage>
</organism>
<dbReference type="Proteomes" id="UP000789396">
    <property type="component" value="Unassembled WGS sequence"/>
</dbReference>
<dbReference type="InterPro" id="IPR029044">
    <property type="entry name" value="Nucleotide-diphossugar_trans"/>
</dbReference>
<dbReference type="AlphaFoldDB" id="A0A9N9NA81"/>
<dbReference type="PANTHER" id="PTHR33604:SF3">
    <property type="entry name" value="OSJNBA0004B13.7 PROTEIN"/>
    <property type="match status" value="1"/>
</dbReference>
<dbReference type="PANTHER" id="PTHR33604">
    <property type="entry name" value="OSJNBA0004B13.7 PROTEIN"/>
    <property type="match status" value="1"/>
</dbReference>